<accession>A0A1F6TNL7</accession>
<feature type="domain" description="DNA binding HTH" evidence="4">
    <location>
        <begin position="38"/>
        <end position="75"/>
    </location>
</feature>
<dbReference type="PIRSF" id="PIRSF002097">
    <property type="entry name" value="DNA-binding_Fis"/>
    <property type="match status" value="1"/>
</dbReference>
<dbReference type="Pfam" id="PF02954">
    <property type="entry name" value="HTH_8"/>
    <property type="match status" value="1"/>
</dbReference>
<dbReference type="InterPro" id="IPR002197">
    <property type="entry name" value="HTH_Fis"/>
</dbReference>
<dbReference type="AlphaFoldDB" id="A0A1F6TNL7"/>
<protein>
    <recommendedName>
        <fullName evidence="3">Putative Fis-like DNA-binding protein</fullName>
    </recommendedName>
</protein>
<organism evidence="5 6">
    <name type="scientific">Candidatus Muproteobacteria bacterium RBG_16_65_34</name>
    <dbReference type="NCBI Taxonomy" id="1817760"/>
    <lineage>
        <taxon>Bacteria</taxon>
        <taxon>Pseudomonadati</taxon>
        <taxon>Pseudomonadota</taxon>
        <taxon>Candidatus Muproteobacteria</taxon>
    </lineage>
</organism>
<evidence type="ECO:0000256" key="2">
    <source>
        <dbReference type="ARBA" id="ARBA00023125"/>
    </source>
</evidence>
<dbReference type="PANTHER" id="PTHR47918:SF1">
    <property type="entry name" value="DNA-BINDING PROTEIN FIS"/>
    <property type="match status" value="1"/>
</dbReference>
<evidence type="ECO:0000259" key="4">
    <source>
        <dbReference type="Pfam" id="PF02954"/>
    </source>
</evidence>
<dbReference type="GO" id="GO:0043565">
    <property type="term" value="F:sequence-specific DNA binding"/>
    <property type="evidence" value="ECO:0007669"/>
    <property type="project" value="InterPro"/>
</dbReference>
<dbReference type="SUPFAM" id="SSF46689">
    <property type="entry name" value="Homeodomain-like"/>
    <property type="match status" value="1"/>
</dbReference>
<dbReference type="EMBL" id="MFSU01000076">
    <property type="protein sequence ID" value="OGI46685.1"/>
    <property type="molecule type" value="Genomic_DNA"/>
</dbReference>
<dbReference type="PRINTS" id="PR01591">
    <property type="entry name" value="DNABINDNGFIS"/>
</dbReference>
<reference evidence="5 6" key="1">
    <citation type="journal article" date="2016" name="Nat. Commun.">
        <title>Thousands of microbial genomes shed light on interconnected biogeochemical processes in an aquifer system.</title>
        <authorList>
            <person name="Anantharaman K."/>
            <person name="Brown C.T."/>
            <person name="Hug L.A."/>
            <person name="Sharon I."/>
            <person name="Castelle C.J."/>
            <person name="Probst A.J."/>
            <person name="Thomas B.C."/>
            <person name="Singh A."/>
            <person name="Wilkins M.J."/>
            <person name="Karaoz U."/>
            <person name="Brodie E.L."/>
            <person name="Williams K.H."/>
            <person name="Hubbard S.S."/>
            <person name="Banfield J.F."/>
        </authorList>
    </citation>
    <scope>NUCLEOTIDE SEQUENCE [LARGE SCALE GENOMIC DNA]</scope>
</reference>
<name>A0A1F6TNL7_9PROT</name>
<comment type="similarity">
    <text evidence="1">Belongs to the transcriptional regulatory Fis family.</text>
</comment>
<dbReference type="PANTHER" id="PTHR47918">
    <property type="entry name" value="DNA-BINDING PROTEIN FIS"/>
    <property type="match status" value="1"/>
</dbReference>
<dbReference type="InterPro" id="IPR005412">
    <property type="entry name" value="Fis_DNA-bd"/>
</dbReference>
<evidence type="ECO:0000313" key="5">
    <source>
        <dbReference type="EMBL" id="OGI46685.1"/>
    </source>
</evidence>
<dbReference type="GO" id="GO:0006355">
    <property type="term" value="P:regulation of DNA-templated transcription"/>
    <property type="evidence" value="ECO:0007669"/>
    <property type="project" value="InterPro"/>
</dbReference>
<proteinExistence type="inferred from homology"/>
<dbReference type="Gene3D" id="1.10.10.60">
    <property type="entry name" value="Homeodomain-like"/>
    <property type="match status" value="1"/>
</dbReference>
<sequence length="81" mass="9326">MTKERKSPIAACVKSALERYFSDVNGEKVTGIYEMVIHEVEKPMLEIVMRHAKSNQCKASEILGINRNTLRKKLKLHKLDK</sequence>
<dbReference type="InterPro" id="IPR050207">
    <property type="entry name" value="Trans_regulatory_Fis"/>
</dbReference>
<evidence type="ECO:0000256" key="1">
    <source>
        <dbReference type="ARBA" id="ARBA00008559"/>
    </source>
</evidence>
<evidence type="ECO:0000313" key="6">
    <source>
        <dbReference type="Proteomes" id="UP000178885"/>
    </source>
</evidence>
<comment type="caution">
    <text evidence="5">The sequence shown here is derived from an EMBL/GenBank/DDBJ whole genome shotgun (WGS) entry which is preliminary data.</text>
</comment>
<gene>
    <name evidence="5" type="ORF">A2151_06025</name>
</gene>
<dbReference type="Proteomes" id="UP000178885">
    <property type="component" value="Unassembled WGS sequence"/>
</dbReference>
<dbReference type="InterPro" id="IPR009057">
    <property type="entry name" value="Homeodomain-like_sf"/>
</dbReference>
<keyword evidence="2" id="KW-0238">DNA-binding</keyword>
<evidence type="ECO:0000256" key="3">
    <source>
        <dbReference type="ARBA" id="ARBA00029540"/>
    </source>
</evidence>
<dbReference type="PRINTS" id="PR01590">
    <property type="entry name" value="HTHFIS"/>
</dbReference>
<dbReference type="STRING" id="1817760.A2151_06025"/>